<dbReference type="AlphaFoldDB" id="A0AAI8L0K0"/>
<proteinExistence type="predicted"/>
<dbReference type="KEGG" id="sge:DWG14_03400"/>
<dbReference type="PANTHER" id="PTHR34613:SF1">
    <property type="entry name" value="SLL6017 PROTEIN"/>
    <property type="match status" value="1"/>
</dbReference>
<reference evidence="1 2" key="1">
    <citation type="submission" date="2018-09" db="EMBL/GenBank/DDBJ databases">
        <title>Production of Trimethoprim by Streptomyces sp. 3E-1.</title>
        <authorList>
            <person name="Kang H.J."/>
            <person name="Kim S.B."/>
        </authorList>
    </citation>
    <scope>NUCLEOTIDE SEQUENCE [LARGE SCALE GENOMIC DNA]</scope>
    <source>
        <strain evidence="1 2">3E-1</strain>
    </source>
</reference>
<dbReference type="PANTHER" id="PTHR34613">
    <property type="entry name" value="SLL0800 PROTEIN"/>
    <property type="match status" value="1"/>
</dbReference>
<dbReference type="EMBL" id="CP032427">
    <property type="protein sequence ID" value="AYC39167.1"/>
    <property type="molecule type" value="Genomic_DNA"/>
</dbReference>
<accession>A0AAI8L0K0</accession>
<sequence>MHRIFQERPEILGSVFEVLGVPLSAKATVDAITTDVTEARPLERRVDTVLRIGPSDGEDFLLAIESQSGKVASKEASWAYYVAYLQAKFRLPVLLLVVCQDGPTAKWAAGPFDCGTRGWTALRVYPLVAGPDNLPVITDARTAAKNLALAVLSALAHARNPDCDAILEAINSALQELRETDPDTAEYFFDFLEVTLGKTPAGEKWNRIMSFVSYFPGRGTVREMAYLEGKTEGRAEGEAKGILSVLEVRGIPVTDSVRERITSCTDLDRMDTWLERSRTVERAEELFDDES</sequence>
<protein>
    <recommendedName>
        <fullName evidence="3">Transposase (putative) YhgA-like domain-containing protein</fullName>
    </recommendedName>
</protein>
<name>A0AAI8L0K0_9ACTN</name>
<evidence type="ECO:0000313" key="1">
    <source>
        <dbReference type="EMBL" id="AYC39167.1"/>
    </source>
</evidence>
<evidence type="ECO:0008006" key="3">
    <source>
        <dbReference type="Google" id="ProtNLM"/>
    </source>
</evidence>
<organism evidence="1 2">
    <name type="scientific">Streptomyces griseorubiginosus</name>
    <dbReference type="NCBI Taxonomy" id="67304"/>
    <lineage>
        <taxon>Bacteria</taxon>
        <taxon>Bacillati</taxon>
        <taxon>Actinomycetota</taxon>
        <taxon>Actinomycetes</taxon>
        <taxon>Kitasatosporales</taxon>
        <taxon>Streptomycetaceae</taxon>
        <taxon>Streptomyces</taxon>
    </lineage>
</organism>
<evidence type="ECO:0000313" key="2">
    <source>
        <dbReference type="Proteomes" id="UP000265765"/>
    </source>
</evidence>
<gene>
    <name evidence="1" type="ORF">DWG14_03400</name>
</gene>
<dbReference type="Proteomes" id="UP000265765">
    <property type="component" value="Chromosome"/>
</dbReference>